<sequence>MYSNSASYSDQGGDSSRFLSWHLRVPLPLNDPFADRIRIHPWKDGKLLVEAFSSGKLIAQRELDQAEGHVSCEGGAMLFPPEVSTQTDALGGARTTKVRLVRKDDTDGSITSQERTTGAALAMWVIPLGGRQSHWFRWLPRN</sequence>
<organism evidence="1 2">
    <name type="scientific">Ramlibacter montanisoli</name>
    <dbReference type="NCBI Taxonomy" id="2732512"/>
    <lineage>
        <taxon>Bacteria</taxon>
        <taxon>Pseudomonadati</taxon>
        <taxon>Pseudomonadota</taxon>
        <taxon>Betaproteobacteria</taxon>
        <taxon>Burkholderiales</taxon>
        <taxon>Comamonadaceae</taxon>
        <taxon>Ramlibacter</taxon>
    </lineage>
</organism>
<protein>
    <submittedName>
        <fullName evidence="1">Uncharacterized protein</fullName>
    </submittedName>
</protein>
<proteinExistence type="predicted"/>
<reference evidence="1 2" key="2">
    <citation type="submission" date="2020-06" db="EMBL/GenBank/DDBJ databases">
        <title>Ramlibacter rhizophilus sp. nov., isolated from rhizosphere soil of national flower Mugunghwa from South Korea.</title>
        <authorList>
            <person name="Zheng-Fei Y."/>
            <person name="Huan T."/>
        </authorList>
    </citation>
    <scope>NUCLEOTIDE SEQUENCE [LARGE SCALE GENOMIC DNA]</scope>
    <source>
        <strain evidence="1 2">B156</strain>
    </source>
</reference>
<dbReference type="RefSeq" id="WP_171556785.1">
    <property type="nucleotide sequence ID" value="NZ_JABFCS010000001.1"/>
</dbReference>
<gene>
    <name evidence="1" type="ORF">HK415_03450</name>
</gene>
<dbReference type="Proteomes" id="UP000552954">
    <property type="component" value="Unassembled WGS sequence"/>
</dbReference>
<evidence type="ECO:0000313" key="1">
    <source>
        <dbReference type="EMBL" id="NNU42419.1"/>
    </source>
</evidence>
<keyword evidence="2" id="KW-1185">Reference proteome</keyword>
<name>A0A849KL04_9BURK</name>
<reference evidence="1 2" key="1">
    <citation type="submission" date="2020-05" db="EMBL/GenBank/DDBJ databases">
        <authorList>
            <person name="Khan S.A."/>
            <person name="Jeon C.O."/>
            <person name="Chun B.H."/>
        </authorList>
    </citation>
    <scope>NUCLEOTIDE SEQUENCE [LARGE SCALE GENOMIC DNA]</scope>
    <source>
        <strain evidence="1 2">B156</strain>
    </source>
</reference>
<dbReference type="EMBL" id="JABFCS010000001">
    <property type="protein sequence ID" value="NNU42419.1"/>
    <property type="molecule type" value="Genomic_DNA"/>
</dbReference>
<dbReference type="AlphaFoldDB" id="A0A849KL04"/>
<comment type="caution">
    <text evidence="1">The sequence shown here is derived from an EMBL/GenBank/DDBJ whole genome shotgun (WGS) entry which is preliminary data.</text>
</comment>
<evidence type="ECO:0000313" key="2">
    <source>
        <dbReference type="Proteomes" id="UP000552954"/>
    </source>
</evidence>
<accession>A0A849KL04</accession>